<dbReference type="InterPro" id="IPR012480">
    <property type="entry name" value="Hepar_II_III_C"/>
</dbReference>
<dbReference type="KEGG" id="ttf:THTE_2342"/>
<organism evidence="7 8">
    <name type="scientific">Thermogutta terrifontis</name>
    <dbReference type="NCBI Taxonomy" id="1331910"/>
    <lineage>
        <taxon>Bacteria</taxon>
        <taxon>Pseudomonadati</taxon>
        <taxon>Planctomycetota</taxon>
        <taxon>Planctomycetia</taxon>
        <taxon>Pirellulales</taxon>
        <taxon>Thermoguttaceae</taxon>
        <taxon>Thermogutta</taxon>
    </lineage>
</organism>
<keyword evidence="8" id="KW-1185">Reference proteome</keyword>
<accession>A0A286RG63</accession>
<protein>
    <submittedName>
        <fullName evidence="7">Uncharacterized protein</fullName>
    </submittedName>
</protein>
<evidence type="ECO:0000259" key="6">
    <source>
        <dbReference type="Pfam" id="PF16889"/>
    </source>
</evidence>
<dbReference type="OrthoDB" id="7335480at2"/>
<keyword evidence="3" id="KW-0574">Periplasm</keyword>
<comment type="subcellular location">
    <subcellularLocation>
        <location evidence="1">Periplasm</location>
    </subcellularLocation>
</comment>
<dbReference type="GO" id="GO:0042597">
    <property type="term" value="C:periplasmic space"/>
    <property type="evidence" value="ECO:0007669"/>
    <property type="project" value="UniProtKB-SubCell"/>
</dbReference>
<dbReference type="Pfam" id="PF07940">
    <property type="entry name" value="Hepar_II_III_C"/>
    <property type="match status" value="1"/>
</dbReference>
<reference evidence="7 8" key="1">
    <citation type="journal article" name="Front. Microbiol.">
        <title>Sugar Metabolism of the First Thermophilic Planctomycete Thermogutta terrifontis: Comparative Genomic and Transcriptomic Approaches.</title>
        <authorList>
            <person name="Elcheninov A.G."/>
            <person name="Menzel P."/>
            <person name="Gudbergsdottir S.R."/>
            <person name="Slesarev A.I."/>
            <person name="Kadnikov V.V."/>
            <person name="Krogh A."/>
            <person name="Bonch-Osmolovskaya E.A."/>
            <person name="Peng X."/>
            <person name="Kublanov I.V."/>
        </authorList>
    </citation>
    <scope>NUCLEOTIDE SEQUENCE [LARGE SCALE GENOMIC DNA]</scope>
    <source>
        <strain evidence="7 8">R1</strain>
    </source>
</reference>
<dbReference type="Pfam" id="PF16889">
    <property type="entry name" value="Hepar_II_III_N"/>
    <property type="match status" value="1"/>
</dbReference>
<dbReference type="Gene3D" id="2.70.98.70">
    <property type="match status" value="1"/>
</dbReference>
<proteinExistence type="predicted"/>
<name>A0A286RG63_9BACT</name>
<evidence type="ECO:0000313" key="8">
    <source>
        <dbReference type="Proteomes" id="UP000215086"/>
    </source>
</evidence>
<keyword evidence="2" id="KW-0732">Signal</keyword>
<evidence type="ECO:0000313" key="7">
    <source>
        <dbReference type="EMBL" id="ASV74944.1"/>
    </source>
</evidence>
<evidence type="ECO:0000259" key="5">
    <source>
        <dbReference type="Pfam" id="PF07940"/>
    </source>
</evidence>
<dbReference type="PANTHER" id="PTHR39210">
    <property type="entry name" value="HEPARIN-SULFATE LYASE"/>
    <property type="match status" value="1"/>
</dbReference>
<dbReference type="Proteomes" id="UP000215086">
    <property type="component" value="Chromosome"/>
</dbReference>
<evidence type="ECO:0000256" key="4">
    <source>
        <dbReference type="ARBA" id="ARBA00023239"/>
    </source>
</evidence>
<feature type="domain" description="Heparin-sulfate lyase N-terminal" evidence="6">
    <location>
        <begin position="105"/>
        <end position="299"/>
    </location>
</feature>
<sequence length="570" mass="64525">MAHRAPGLVRRLCVQRGLEVRGPLDGIAEPVAEGARLVLNDRGITLRLLNREYYTSFHLEWRVIERQIVSRLGRFHLHYHEFFLPKCGGDVLPAAPHQIWNWIGNWIESYSLPSSAYSPDAWHPYVVSRRIPVWVKLFSVYPPEGLLAQRVLDSLSAQARWLRKNLEFDVRGNHLIQNLRGLAVAGAFFAGSEPDEWLRTASKVLFRECQEQILSSGEHFERSPMYHVDVLLALADMRDAFQAAWGGAPDYLDAVIAKMAEFLGKVLHPDGQIPLFGDSTLDLTPSPRQVFARLRMDFPNLEPERAVSYQVGDYWVYREGGNFLIFDAGPVGLDHLPAHAHADLLTFEASWGGKRLVVDAGVYDYEDSPERAYCRGTRAHNTLEINGQNQCDVWSRFRMGRRGWPGNMHCDRAGPFHYAWCTHNAYRHLGCPEVRRLIICIEKGPWLIADWVMGRSQASLASRLHIPSEWNICSPSENGALLELPPARLMIEPGSASGHTWKHGTANYFPQFGVKESAHELVLEGTTPNVLIWQIRSHDVESAGCVVSDRAASIVHCGHECIVFFFEERN</sequence>
<dbReference type="InterPro" id="IPR031680">
    <property type="entry name" value="Hepar_II_III_N"/>
</dbReference>
<dbReference type="InterPro" id="IPR008929">
    <property type="entry name" value="Chondroitin_lyas"/>
</dbReference>
<dbReference type="Gene3D" id="1.50.10.100">
    <property type="entry name" value="Chondroitin AC/alginate lyase"/>
    <property type="match status" value="1"/>
</dbReference>
<keyword evidence="4" id="KW-0456">Lyase</keyword>
<dbReference type="PANTHER" id="PTHR39210:SF1">
    <property type="entry name" value="HEPARIN-SULFATE LYASE"/>
    <property type="match status" value="1"/>
</dbReference>
<dbReference type="SUPFAM" id="SSF48230">
    <property type="entry name" value="Chondroitin AC/alginate lyase"/>
    <property type="match status" value="1"/>
</dbReference>
<evidence type="ECO:0000256" key="1">
    <source>
        <dbReference type="ARBA" id="ARBA00004418"/>
    </source>
</evidence>
<gene>
    <name evidence="7" type="ORF">THTE_2342</name>
</gene>
<evidence type="ECO:0000256" key="2">
    <source>
        <dbReference type="ARBA" id="ARBA00022729"/>
    </source>
</evidence>
<dbReference type="EMBL" id="CP018477">
    <property type="protein sequence ID" value="ASV74944.1"/>
    <property type="molecule type" value="Genomic_DNA"/>
</dbReference>
<feature type="domain" description="Heparinase II/III-like C-terminal" evidence="5">
    <location>
        <begin position="305"/>
        <end position="527"/>
    </location>
</feature>
<evidence type="ECO:0000256" key="3">
    <source>
        <dbReference type="ARBA" id="ARBA00022764"/>
    </source>
</evidence>
<dbReference type="AlphaFoldDB" id="A0A286RG63"/>
<dbReference type="RefSeq" id="WP_095415132.1">
    <property type="nucleotide sequence ID" value="NZ_CP018477.1"/>
</dbReference>
<dbReference type="GO" id="GO:0016829">
    <property type="term" value="F:lyase activity"/>
    <property type="evidence" value="ECO:0007669"/>
    <property type="project" value="UniProtKB-KW"/>
</dbReference>